<protein>
    <submittedName>
        <fullName evidence="1">Uncharacterized protein</fullName>
    </submittedName>
</protein>
<keyword evidence="2" id="KW-1185">Reference proteome</keyword>
<dbReference type="Proteomes" id="UP000683360">
    <property type="component" value="Unassembled WGS sequence"/>
</dbReference>
<dbReference type="AlphaFoldDB" id="A0A8S3RPA6"/>
<comment type="caution">
    <text evidence="1">The sequence shown here is derived from an EMBL/GenBank/DDBJ whole genome shotgun (WGS) entry which is preliminary data.</text>
</comment>
<proteinExistence type="predicted"/>
<organism evidence="1 2">
    <name type="scientific">Mytilus edulis</name>
    <name type="common">Blue mussel</name>
    <dbReference type="NCBI Taxonomy" id="6550"/>
    <lineage>
        <taxon>Eukaryota</taxon>
        <taxon>Metazoa</taxon>
        <taxon>Spiralia</taxon>
        <taxon>Lophotrochozoa</taxon>
        <taxon>Mollusca</taxon>
        <taxon>Bivalvia</taxon>
        <taxon>Autobranchia</taxon>
        <taxon>Pteriomorphia</taxon>
        <taxon>Mytilida</taxon>
        <taxon>Mytiloidea</taxon>
        <taxon>Mytilidae</taxon>
        <taxon>Mytilinae</taxon>
        <taxon>Mytilus</taxon>
    </lineage>
</organism>
<gene>
    <name evidence="1" type="ORF">MEDL_24227</name>
</gene>
<accession>A0A8S3RPA6</accession>
<name>A0A8S3RPA6_MYTED</name>
<sequence>MKVGQNTSKKRIEFLTANQIYSTNNLQRIHPANESCSSDIDDPEIAMFDNQQCYKYNISGKADDCPISEDHSDVEYENPCFQGIPVILKSHSIQKFDINDHSCLVESAIFTKENRFGQTDPLFMFYIGGWFYTPYALIHSNMVDSEIGNSFKIFNISETETELLMILLTPIRNFSAFQIANKILNRIDCRQVRSATDFFDLISPTDQENDLESVSSETEEEVNYKCDSFKDPNDIIEKTQTQFDQSESHKKIRTTKYNKQEKIDVNSKQIHYKNIDICSKSNFVGKNRHTRDFTHSKGVKRTKTRNHKLKTQGRTNATWKITIIRGEEQLVNRYLDDSMVRQAMYEFFGENDYIRYKASFERPNVSWPSMHPLLPYKYRFLDNCGS</sequence>
<evidence type="ECO:0000313" key="2">
    <source>
        <dbReference type="Proteomes" id="UP000683360"/>
    </source>
</evidence>
<reference evidence="1" key="1">
    <citation type="submission" date="2021-03" db="EMBL/GenBank/DDBJ databases">
        <authorList>
            <person name="Bekaert M."/>
        </authorList>
    </citation>
    <scope>NUCLEOTIDE SEQUENCE</scope>
</reference>
<evidence type="ECO:0000313" key="1">
    <source>
        <dbReference type="EMBL" id="CAG2210128.1"/>
    </source>
</evidence>
<dbReference type="EMBL" id="CAJPWZ010001221">
    <property type="protein sequence ID" value="CAG2210128.1"/>
    <property type="molecule type" value="Genomic_DNA"/>
</dbReference>